<dbReference type="EMBL" id="JAIMFO010000008">
    <property type="protein sequence ID" value="MBY4798235.1"/>
    <property type="molecule type" value="Genomic_DNA"/>
</dbReference>
<dbReference type="RefSeq" id="WP_222199950.1">
    <property type="nucleotide sequence ID" value="NZ_JAIMFO010000008.1"/>
</dbReference>
<comment type="caution">
    <text evidence="2">The sequence shown here is derived from an EMBL/GenBank/DDBJ whole genome shotgun (WGS) entry which is preliminary data.</text>
</comment>
<keyword evidence="1" id="KW-1133">Transmembrane helix</keyword>
<sequence>MSMKAEGLRVVCWHVGVLVAALMLVMAVVLGQWIPTLLTAGLIFVLKRTSAKIPLPRVYRELGLTEDVFMGNSRSTQ</sequence>
<name>A0ABS7MMA9_9ACTN</name>
<evidence type="ECO:0000313" key="3">
    <source>
        <dbReference type="Proteomes" id="UP000700908"/>
    </source>
</evidence>
<dbReference type="Proteomes" id="UP000700908">
    <property type="component" value="Unassembled WGS sequence"/>
</dbReference>
<organism evidence="2 3">
    <name type="scientific">Collinsella ureilytica</name>
    <dbReference type="NCBI Taxonomy" id="2869515"/>
    <lineage>
        <taxon>Bacteria</taxon>
        <taxon>Bacillati</taxon>
        <taxon>Actinomycetota</taxon>
        <taxon>Coriobacteriia</taxon>
        <taxon>Coriobacteriales</taxon>
        <taxon>Coriobacteriaceae</taxon>
        <taxon>Collinsella</taxon>
    </lineage>
</organism>
<feature type="transmembrane region" description="Helical" evidence="1">
    <location>
        <begin position="12"/>
        <end position="34"/>
    </location>
</feature>
<protein>
    <submittedName>
        <fullName evidence="2">Uncharacterized protein</fullName>
    </submittedName>
</protein>
<reference evidence="2 3" key="1">
    <citation type="submission" date="2021-08" db="EMBL/GenBank/DDBJ databases">
        <title>Collinsella faecalis sp. nov. isolated from swine faeces.</title>
        <authorList>
            <person name="Oh B.S."/>
            <person name="Lee J.H."/>
        </authorList>
    </citation>
    <scope>NUCLEOTIDE SEQUENCE [LARGE SCALE GENOMIC DNA]</scope>
    <source>
        <strain evidence="2 3">AGMB00827</strain>
    </source>
</reference>
<proteinExistence type="predicted"/>
<keyword evidence="1" id="KW-0472">Membrane</keyword>
<evidence type="ECO:0000256" key="1">
    <source>
        <dbReference type="SAM" id="Phobius"/>
    </source>
</evidence>
<accession>A0ABS7MMA9</accession>
<keyword evidence="1" id="KW-0812">Transmembrane</keyword>
<gene>
    <name evidence="2" type="ORF">K6V98_07735</name>
</gene>
<evidence type="ECO:0000313" key="2">
    <source>
        <dbReference type="EMBL" id="MBY4798235.1"/>
    </source>
</evidence>
<keyword evidence="3" id="KW-1185">Reference proteome</keyword>